<accession>A0A9N9P3J3</accession>
<dbReference type="Proteomes" id="UP000789405">
    <property type="component" value="Unassembled WGS sequence"/>
</dbReference>
<feature type="compositionally biased region" description="Basic and acidic residues" evidence="1">
    <location>
        <begin position="11"/>
        <end position="28"/>
    </location>
</feature>
<evidence type="ECO:0000313" key="2">
    <source>
        <dbReference type="EMBL" id="CAG8786825.1"/>
    </source>
</evidence>
<keyword evidence="3" id="KW-1185">Reference proteome</keyword>
<reference evidence="2" key="1">
    <citation type="submission" date="2021-06" db="EMBL/GenBank/DDBJ databases">
        <authorList>
            <person name="Kallberg Y."/>
            <person name="Tangrot J."/>
            <person name="Rosling A."/>
        </authorList>
    </citation>
    <scope>NUCLEOTIDE SEQUENCE</scope>
    <source>
        <strain evidence="2">MA453B</strain>
    </source>
</reference>
<feature type="region of interest" description="Disordered" evidence="1">
    <location>
        <begin position="1"/>
        <end position="37"/>
    </location>
</feature>
<feature type="non-terminal residue" evidence="2">
    <location>
        <position position="112"/>
    </location>
</feature>
<sequence length="112" mass="12586">VELWRNQLQNEEVKSEAEKNQRKGKNNENDENEGMLPYQEKGVKKKVLFIPQLRGQVVGSNEATRSEFVSVILNTITSLVGDGLAIFPQGDIEKNTNADVDIEISDNITTRI</sequence>
<dbReference type="AlphaFoldDB" id="A0A9N9P3J3"/>
<evidence type="ECO:0000313" key="3">
    <source>
        <dbReference type="Proteomes" id="UP000789405"/>
    </source>
</evidence>
<gene>
    <name evidence="2" type="ORF">DERYTH_LOCUS20582</name>
</gene>
<protein>
    <submittedName>
        <fullName evidence="2">4563_t:CDS:1</fullName>
    </submittedName>
</protein>
<proteinExistence type="predicted"/>
<feature type="compositionally biased region" description="Polar residues" evidence="1">
    <location>
        <begin position="1"/>
        <end position="10"/>
    </location>
</feature>
<evidence type="ECO:0000256" key="1">
    <source>
        <dbReference type="SAM" id="MobiDB-lite"/>
    </source>
</evidence>
<organism evidence="2 3">
    <name type="scientific">Dentiscutata erythropus</name>
    <dbReference type="NCBI Taxonomy" id="1348616"/>
    <lineage>
        <taxon>Eukaryota</taxon>
        <taxon>Fungi</taxon>
        <taxon>Fungi incertae sedis</taxon>
        <taxon>Mucoromycota</taxon>
        <taxon>Glomeromycotina</taxon>
        <taxon>Glomeromycetes</taxon>
        <taxon>Diversisporales</taxon>
        <taxon>Gigasporaceae</taxon>
        <taxon>Dentiscutata</taxon>
    </lineage>
</organism>
<name>A0A9N9P3J3_9GLOM</name>
<comment type="caution">
    <text evidence="2">The sequence shown here is derived from an EMBL/GenBank/DDBJ whole genome shotgun (WGS) entry which is preliminary data.</text>
</comment>
<dbReference type="EMBL" id="CAJVPY010024509">
    <property type="protein sequence ID" value="CAG8786825.1"/>
    <property type="molecule type" value="Genomic_DNA"/>
</dbReference>